<dbReference type="GO" id="GO:0008097">
    <property type="term" value="F:5S rRNA binding"/>
    <property type="evidence" value="ECO:0007669"/>
    <property type="project" value="TreeGrafter"/>
</dbReference>
<protein>
    <recommendedName>
        <fullName evidence="6 7">Large ribosomal subunit protein uL18</fullName>
    </recommendedName>
</protein>
<dbReference type="GO" id="GO:0006412">
    <property type="term" value="P:translation"/>
    <property type="evidence" value="ECO:0007669"/>
    <property type="project" value="UniProtKB-UniRule"/>
</dbReference>
<keyword evidence="2 7" id="KW-0699">rRNA-binding</keyword>
<evidence type="ECO:0000256" key="3">
    <source>
        <dbReference type="ARBA" id="ARBA00022884"/>
    </source>
</evidence>
<keyword evidence="4 7" id="KW-0689">Ribosomal protein</keyword>
<dbReference type="Proteomes" id="UP000621436">
    <property type="component" value="Unassembled WGS sequence"/>
</dbReference>
<evidence type="ECO:0000256" key="2">
    <source>
        <dbReference type="ARBA" id="ARBA00022730"/>
    </source>
</evidence>
<dbReference type="Pfam" id="PF00861">
    <property type="entry name" value="Ribosomal_L18p"/>
    <property type="match status" value="1"/>
</dbReference>
<dbReference type="EMBL" id="JADPIE010000009">
    <property type="protein sequence ID" value="MBF8438028.1"/>
    <property type="molecule type" value="Genomic_DNA"/>
</dbReference>
<dbReference type="InterPro" id="IPR057268">
    <property type="entry name" value="Ribosomal_L18"/>
</dbReference>
<dbReference type="PANTHER" id="PTHR12899">
    <property type="entry name" value="39S RIBOSOMAL PROTEIN L18, MITOCHONDRIAL"/>
    <property type="match status" value="1"/>
</dbReference>
<keyword evidence="3 7" id="KW-0694">RNA-binding</keyword>
<dbReference type="InterPro" id="IPR004389">
    <property type="entry name" value="Ribosomal_uL18_bac-type"/>
</dbReference>
<comment type="function">
    <text evidence="7">This is one of the proteins that bind and probably mediate the attachment of the 5S RNA into the large ribosomal subunit, where it forms part of the central protuberance.</text>
</comment>
<evidence type="ECO:0000256" key="1">
    <source>
        <dbReference type="ARBA" id="ARBA00007116"/>
    </source>
</evidence>
<sequence length="121" mass="13581">MSKLDKRSARKRRHKRIRNKITGTPSKPRLAVKRSLKNMHVQLIDDLREITLVSASSLEPAIKDEVAYGGNKEAAKLVGELVAERALEEGIEEVVFDRAGYKYHGRVKALADAARENGLKF</sequence>
<evidence type="ECO:0000256" key="4">
    <source>
        <dbReference type="ARBA" id="ARBA00022980"/>
    </source>
</evidence>
<evidence type="ECO:0000313" key="10">
    <source>
        <dbReference type="Proteomes" id="UP000621436"/>
    </source>
</evidence>
<feature type="compositionally biased region" description="Basic residues" evidence="8">
    <location>
        <begin position="8"/>
        <end position="19"/>
    </location>
</feature>
<evidence type="ECO:0000256" key="8">
    <source>
        <dbReference type="SAM" id="MobiDB-lite"/>
    </source>
</evidence>
<dbReference type="HAMAP" id="MF_01337_B">
    <property type="entry name" value="Ribosomal_uL18_B"/>
    <property type="match status" value="1"/>
</dbReference>
<dbReference type="NCBIfam" id="TIGR00060">
    <property type="entry name" value="L18_bact"/>
    <property type="match status" value="1"/>
</dbReference>
<gene>
    <name evidence="7" type="primary">rplR</name>
    <name evidence="9" type="ORF">I0Q91_13130</name>
</gene>
<comment type="caution">
    <text evidence="9">The sequence shown here is derived from an EMBL/GenBank/DDBJ whole genome shotgun (WGS) entry which is preliminary data.</text>
</comment>
<dbReference type="PANTHER" id="PTHR12899:SF3">
    <property type="entry name" value="LARGE RIBOSOMAL SUBUNIT PROTEIN UL18M"/>
    <property type="match status" value="1"/>
</dbReference>
<dbReference type="CDD" id="cd00432">
    <property type="entry name" value="Ribosomal_L18_L5e"/>
    <property type="match status" value="1"/>
</dbReference>
<keyword evidence="5 7" id="KW-0687">Ribonucleoprotein</keyword>
<comment type="subunit">
    <text evidence="7">Part of the 50S ribosomal subunit; part of the 5S rRNA/L5/L18/L25 subcomplex. Contacts the 5S and 23S rRNAs.</text>
</comment>
<organism evidence="9 10">
    <name type="scientific">Halonatronomonas betaini</name>
    <dbReference type="NCBI Taxonomy" id="2778430"/>
    <lineage>
        <taxon>Bacteria</taxon>
        <taxon>Bacillati</taxon>
        <taxon>Bacillota</taxon>
        <taxon>Clostridia</taxon>
        <taxon>Halanaerobiales</taxon>
        <taxon>Halarsenatibacteraceae</taxon>
        <taxon>Halonatronomonas</taxon>
    </lineage>
</organism>
<proteinExistence type="inferred from homology"/>
<evidence type="ECO:0000256" key="6">
    <source>
        <dbReference type="ARBA" id="ARBA00035197"/>
    </source>
</evidence>
<accession>A0A931F9X1</accession>
<dbReference type="GO" id="GO:0003735">
    <property type="term" value="F:structural constituent of ribosome"/>
    <property type="evidence" value="ECO:0007669"/>
    <property type="project" value="InterPro"/>
</dbReference>
<dbReference type="Gene3D" id="3.30.420.100">
    <property type="match status" value="1"/>
</dbReference>
<feature type="region of interest" description="Disordered" evidence="8">
    <location>
        <begin position="1"/>
        <end position="27"/>
    </location>
</feature>
<reference evidence="9" key="1">
    <citation type="submission" date="2020-11" db="EMBL/GenBank/DDBJ databases">
        <title>Halonatronomonas betainensis gen. nov., sp. nov. a novel haloalkaliphilic representative of the family Halanaerobiacae capable of betaine degradation.</title>
        <authorList>
            <person name="Boltyanskaya Y."/>
            <person name="Kevbrin V."/>
            <person name="Detkova E."/>
            <person name="Grouzdev D.S."/>
            <person name="Koziaeva V."/>
            <person name="Zhilina T."/>
        </authorList>
    </citation>
    <scope>NUCLEOTIDE SEQUENCE</scope>
    <source>
        <strain evidence="9">Z-7014</strain>
    </source>
</reference>
<keyword evidence="10" id="KW-1185">Reference proteome</keyword>
<evidence type="ECO:0000256" key="5">
    <source>
        <dbReference type="ARBA" id="ARBA00023274"/>
    </source>
</evidence>
<dbReference type="SUPFAM" id="SSF53137">
    <property type="entry name" value="Translational machinery components"/>
    <property type="match status" value="1"/>
</dbReference>
<evidence type="ECO:0000313" key="9">
    <source>
        <dbReference type="EMBL" id="MBF8438028.1"/>
    </source>
</evidence>
<evidence type="ECO:0000256" key="7">
    <source>
        <dbReference type="HAMAP-Rule" id="MF_01337"/>
    </source>
</evidence>
<dbReference type="AlphaFoldDB" id="A0A931F9X1"/>
<dbReference type="GO" id="GO:0022625">
    <property type="term" value="C:cytosolic large ribosomal subunit"/>
    <property type="evidence" value="ECO:0007669"/>
    <property type="project" value="TreeGrafter"/>
</dbReference>
<dbReference type="RefSeq" id="WP_270455119.1">
    <property type="nucleotide sequence ID" value="NZ_JADPIE010000009.1"/>
</dbReference>
<dbReference type="InterPro" id="IPR005484">
    <property type="entry name" value="Ribosomal_uL18_bac/plant/anim"/>
</dbReference>
<name>A0A931F9X1_9FIRM</name>
<comment type="similarity">
    <text evidence="1 7">Belongs to the universal ribosomal protein uL18 family.</text>
</comment>
<dbReference type="FunFam" id="3.30.420.100:FF:000001">
    <property type="entry name" value="50S ribosomal protein L18"/>
    <property type="match status" value="1"/>
</dbReference>